<evidence type="ECO:0000256" key="2">
    <source>
        <dbReference type="SAM" id="SignalP"/>
    </source>
</evidence>
<feature type="signal peptide" evidence="2">
    <location>
        <begin position="1"/>
        <end position="23"/>
    </location>
</feature>
<keyword evidence="2" id="KW-0732">Signal</keyword>
<dbReference type="RefSeq" id="WP_340339114.1">
    <property type="nucleotide sequence ID" value="NZ_JBBKZS010000023.1"/>
</dbReference>
<name>A0ABU8XJA4_9BURK</name>
<feature type="region of interest" description="Disordered" evidence="1">
    <location>
        <begin position="41"/>
        <end position="61"/>
    </location>
</feature>
<sequence length="165" mass="17863">MNFSPIHRHLARAGALLCALVLAACGSSGPTVPGQLSDATVAKGSAPGTPPRPSNAANPREYRRDAARHVYAVNSQRIYEGKLPALLYAIGTLEVNVDANGKVQSMHWMRAPQHAPEVIKEIERTVLAAAPFPVATKLGKVTWTDTWLWDKDGRFQLDTLSEGQL</sequence>
<dbReference type="EMBL" id="JBBKZS010000023">
    <property type="protein sequence ID" value="MEJ8859069.1"/>
    <property type="molecule type" value="Genomic_DNA"/>
</dbReference>
<comment type="caution">
    <text evidence="3">The sequence shown here is derived from an EMBL/GenBank/DDBJ whole genome shotgun (WGS) entry which is preliminary data.</text>
</comment>
<feature type="chain" id="PRO_5047103212" description="Energy transducer TonB" evidence="2">
    <location>
        <begin position="24"/>
        <end position="165"/>
    </location>
</feature>
<evidence type="ECO:0000313" key="3">
    <source>
        <dbReference type="EMBL" id="MEJ8859069.1"/>
    </source>
</evidence>
<evidence type="ECO:0008006" key="5">
    <source>
        <dbReference type="Google" id="ProtNLM"/>
    </source>
</evidence>
<organism evidence="3 4">
    <name type="scientific">Variovorax robiniae</name>
    <dbReference type="NCBI Taxonomy" id="1836199"/>
    <lineage>
        <taxon>Bacteria</taxon>
        <taxon>Pseudomonadati</taxon>
        <taxon>Pseudomonadota</taxon>
        <taxon>Betaproteobacteria</taxon>
        <taxon>Burkholderiales</taxon>
        <taxon>Comamonadaceae</taxon>
        <taxon>Variovorax</taxon>
    </lineage>
</organism>
<protein>
    <recommendedName>
        <fullName evidence="5">Energy transducer TonB</fullName>
    </recommendedName>
</protein>
<evidence type="ECO:0000313" key="4">
    <source>
        <dbReference type="Proteomes" id="UP001367030"/>
    </source>
</evidence>
<keyword evidence="4" id="KW-1185">Reference proteome</keyword>
<evidence type="ECO:0000256" key="1">
    <source>
        <dbReference type="SAM" id="MobiDB-lite"/>
    </source>
</evidence>
<gene>
    <name evidence="3" type="ORF">WKW79_31175</name>
</gene>
<accession>A0ABU8XJA4</accession>
<dbReference type="Proteomes" id="UP001367030">
    <property type="component" value="Unassembled WGS sequence"/>
</dbReference>
<reference evidence="3 4" key="1">
    <citation type="submission" date="2024-03" db="EMBL/GenBank/DDBJ databases">
        <title>Novel species of the genus Variovorax.</title>
        <authorList>
            <person name="Liu Q."/>
            <person name="Xin Y.-H."/>
        </authorList>
    </citation>
    <scope>NUCLEOTIDE SEQUENCE [LARGE SCALE GENOMIC DNA]</scope>
    <source>
        <strain evidence="3 4">KACC 18901</strain>
    </source>
</reference>
<proteinExistence type="predicted"/>